<protein>
    <submittedName>
        <fullName evidence="1">Uncharacterized protein</fullName>
    </submittedName>
</protein>
<dbReference type="Proteomes" id="UP000324222">
    <property type="component" value="Unassembled WGS sequence"/>
</dbReference>
<proteinExistence type="predicted"/>
<sequence length="94" mass="10119">MEPSTSKNTRPKDGEVIYHELKDDGPDGTLSLVPRCLAGTAPYLPPRAHTWVPSAPLAITGPLGNPPRPPTYRPTPFTTYCAYSAPPSSPLAHR</sequence>
<accession>A0A5B7CLN5</accession>
<dbReference type="EMBL" id="VSRR010000033">
    <property type="protein sequence ID" value="MPC08513.1"/>
    <property type="molecule type" value="Genomic_DNA"/>
</dbReference>
<gene>
    <name evidence="1" type="ORF">E2C01_001100</name>
</gene>
<keyword evidence="2" id="KW-1185">Reference proteome</keyword>
<evidence type="ECO:0000313" key="1">
    <source>
        <dbReference type="EMBL" id="MPC08513.1"/>
    </source>
</evidence>
<name>A0A5B7CLN5_PORTR</name>
<reference evidence="1 2" key="1">
    <citation type="submission" date="2019-05" db="EMBL/GenBank/DDBJ databases">
        <title>Another draft genome of Portunus trituberculatus and its Hox gene families provides insights of decapod evolution.</title>
        <authorList>
            <person name="Jeong J.-H."/>
            <person name="Song I."/>
            <person name="Kim S."/>
            <person name="Choi T."/>
            <person name="Kim D."/>
            <person name="Ryu S."/>
            <person name="Kim W."/>
        </authorList>
    </citation>
    <scope>NUCLEOTIDE SEQUENCE [LARGE SCALE GENOMIC DNA]</scope>
    <source>
        <tissue evidence="1">Muscle</tissue>
    </source>
</reference>
<dbReference type="AlphaFoldDB" id="A0A5B7CLN5"/>
<evidence type="ECO:0000313" key="2">
    <source>
        <dbReference type="Proteomes" id="UP000324222"/>
    </source>
</evidence>
<organism evidence="1 2">
    <name type="scientific">Portunus trituberculatus</name>
    <name type="common">Swimming crab</name>
    <name type="synonym">Neptunus trituberculatus</name>
    <dbReference type="NCBI Taxonomy" id="210409"/>
    <lineage>
        <taxon>Eukaryota</taxon>
        <taxon>Metazoa</taxon>
        <taxon>Ecdysozoa</taxon>
        <taxon>Arthropoda</taxon>
        <taxon>Crustacea</taxon>
        <taxon>Multicrustacea</taxon>
        <taxon>Malacostraca</taxon>
        <taxon>Eumalacostraca</taxon>
        <taxon>Eucarida</taxon>
        <taxon>Decapoda</taxon>
        <taxon>Pleocyemata</taxon>
        <taxon>Brachyura</taxon>
        <taxon>Eubrachyura</taxon>
        <taxon>Portunoidea</taxon>
        <taxon>Portunidae</taxon>
        <taxon>Portuninae</taxon>
        <taxon>Portunus</taxon>
    </lineage>
</organism>
<comment type="caution">
    <text evidence="1">The sequence shown here is derived from an EMBL/GenBank/DDBJ whole genome shotgun (WGS) entry which is preliminary data.</text>
</comment>